<accession>A0A0J5W2U5</accession>
<evidence type="ECO:0000313" key="2">
    <source>
        <dbReference type="EMBL" id="UYG93917.1"/>
    </source>
</evidence>
<dbReference type="Gene3D" id="3.10.20.300">
    <property type="entry name" value="mk0293 like domain"/>
    <property type="match status" value="1"/>
</dbReference>
<keyword evidence="1" id="KW-0533">Nickel</keyword>
<dbReference type="PANTHER" id="PTHR36566">
    <property type="entry name" value="NICKEL INSERTION PROTEIN-RELATED"/>
    <property type="match status" value="1"/>
</dbReference>
<dbReference type="EMBL" id="CP107027">
    <property type="protein sequence ID" value="UYG93917.1"/>
    <property type="molecule type" value="Genomic_DNA"/>
</dbReference>
<sequence>MQHGQEHTDHDMIKIEVNLDDIPGEWLGHVMDLLFQSGANDVFYIPIYMKKNRPGTMLQVLCENKKKSEMMNIIFRETTTLGVRYYPLSVNRLGRKFRKVETPWGTVSVKEGLMQGEIVQQAPEFSDCKAISEQYGIPLKLVFQEVWKQLK</sequence>
<reference evidence="2" key="1">
    <citation type="submission" date="2022-10" db="EMBL/GenBank/DDBJ databases">
        <title>Mechanism of multi-heavy metal repair in Cytobacillus Firmus M7.</title>
        <authorList>
            <person name="Li X."/>
            <person name="Yu C."/>
        </authorList>
    </citation>
    <scope>NUCLEOTIDE SEQUENCE</scope>
    <source>
        <strain evidence="2">M7</strain>
    </source>
</reference>
<dbReference type="RefSeq" id="WP_048009821.1">
    <property type="nucleotide sequence ID" value="NZ_CP085255.1"/>
</dbReference>
<organism evidence="2 3">
    <name type="scientific">Cytobacillus firmus</name>
    <name type="common">Bacillus firmus</name>
    <dbReference type="NCBI Taxonomy" id="1399"/>
    <lineage>
        <taxon>Bacteria</taxon>
        <taxon>Bacillati</taxon>
        <taxon>Bacillota</taxon>
        <taxon>Bacilli</taxon>
        <taxon>Bacillales</taxon>
        <taxon>Bacillaceae</taxon>
        <taxon>Cytobacillus</taxon>
    </lineage>
</organism>
<dbReference type="InterPro" id="IPR002822">
    <property type="entry name" value="Ni_insertion"/>
</dbReference>
<name>A0A0J5W2U5_CYTFI</name>
<dbReference type="Gene3D" id="3.30.70.1380">
    <property type="entry name" value="Transcriptional regulatory protein pf0864 domain like"/>
    <property type="match status" value="1"/>
</dbReference>
<gene>
    <name evidence="2" type="ORF">OD459_17125</name>
</gene>
<dbReference type="Pfam" id="PF01969">
    <property type="entry name" value="Ni_insertion"/>
    <property type="match status" value="1"/>
</dbReference>
<protein>
    <submittedName>
        <fullName evidence="2">LarC family nickel insertion protein</fullName>
    </submittedName>
</protein>
<evidence type="ECO:0000256" key="1">
    <source>
        <dbReference type="ARBA" id="ARBA00022596"/>
    </source>
</evidence>
<dbReference type="Proteomes" id="UP001163104">
    <property type="component" value="Chromosome"/>
</dbReference>
<dbReference type="PANTHER" id="PTHR36566:SF1">
    <property type="entry name" value="PYRIDINIUM-3,5-BISTHIOCARBOXYLIC ACID MONONUCLEOTIDE NICKEL INSERTION PROTEIN"/>
    <property type="match status" value="1"/>
</dbReference>
<dbReference type="AlphaFoldDB" id="A0A0J5W2U5"/>
<proteinExistence type="predicted"/>
<dbReference type="OrthoDB" id="9765625at2"/>
<evidence type="ECO:0000313" key="3">
    <source>
        <dbReference type="Proteomes" id="UP001163104"/>
    </source>
</evidence>